<dbReference type="InterPro" id="IPR046522">
    <property type="entry name" value="DUF6699"/>
</dbReference>
<sequence length="248" mass="27120">MSSTASSKHVRWSDENQSYDAPRTPSPTHSHSSGTSSPGPMTPSPPSYADKYLHPHQYTPKPPPTVAPPLSARASERTPSPLSSQGSARTPSPLQPNVYLHPNLVAADLPSIPWILTQDVSVIASRLLQPATNPPSSAVLPIIHPDYMWTIRVSKGEHGYGYVTVGDVLTAIAADIKTRVTHNEYNAMRTDPRRAGMQQQVDAAFAARCTSREVQKNGVLRVDFLRGKLVWKGLLLRNGRVELQTARH</sequence>
<evidence type="ECO:0000313" key="3">
    <source>
        <dbReference type="EMBL" id="THH18304.1"/>
    </source>
</evidence>
<protein>
    <recommendedName>
        <fullName evidence="2">DUF6699 domain-containing protein</fullName>
    </recommendedName>
</protein>
<feature type="domain" description="DUF6699" evidence="2">
    <location>
        <begin position="121"/>
        <end position="234"/>
    </location>
</feature>
<dbReference type="Proteomes" id="UP000308730">
    <property type="component" value="Unassembled WGS sequence"/>
</dbReference>
<feature type="compositionally biased region" description="Polar residues" evidence="1">
    <location>
        <begin position="77"/>
        <end position="92"/>
    </location>
</feature>
<dbReference type="EMBL" id="SGPM01000599">
    <property type="protein sequence ID" value="THH18304.1"/>
    <property type="molecule type" value="Genomic_DNA"/>
</dbReference>
<reference evidence="3 4" key="1">
    <citation type="submission" date="2019-02" db="EMBL/GenBank/DDBJ databases">
        <title>Genome sequencing of the rare red list fungi Antrodiella citrinella (Flaviporus citrinellus).</title>
        <authorList>
            <person name="Buettner E."/>
            <person name="Kellner H."/>
        </authorList>
    </citation>
    <scope>NUCLEOTIDE SEQUENCE [LARGE SCALE GENOMIC DNA]</scope>
    <source>
        <strain evidence="3 4">DSM 108506</strain>
    </source>
</reference>
<keyword evidence="4" id="KW-1185">Reference proteome</keyword>
<name>A0A4S4M023_9APHY</name>
<organism evidence="3 4">
    <name type="scientific">Antrodiella citrinella</name>
    <dbReference type="NCBI Taxonomy" id="2447956"/>
    <lineage>
        <taxon>Eukaryota</taxon>
        <taxon>Fungi</taxon>
        <taxon>Dikarya</taxon>
        <taxon>Basidiomycota</taxon>
        <taxon>Agaricomycotina</taxon>
        <taxon>Agaricomycetes</taxon>
        <taxon>Polyporales</taxon>
        <taxon>Steccherinaceae</taxon>
        <taxon>Antrodiella</taxon>
    </lineage>
</organism>
<comment type="caution">
    <text evidence="3">The sequence shown here is derived from an EMBL/GenBank/DDBJ whole genome shotgun (WGS) entry which is preliminary data.</text>
</comment>
<dbReference type="Pfam" id="PF20415">
    <property type="entry name" value="DUF6699"/>
    <property type="match status" value="1"/>
</dbReference>
<dbReference type="AlphaFoldDB" id="A0A4S4M023"/>
<feature type="compositionally biased region" description="Low complexity" evidence="1">
    <location>
        <begin position="22"/>
        <end position="39"/>
    </location>
</feature>
<evidence type="ECO:0000313" key="4">
    <source>
        <dbReference type="Proteomes" id="UP000308730"/>
    </source>
</evidence>
<dbReference type="OrthoDB" id="3265169at2759"/>
<accession>A0A4S4M023</accession>
<evidence type="ECO:0000259" key="2">
    <source>
        <dbReference type="Pfam" id="PF20415"/>
    </source>
</evidence>
<gene>
    <name evidence="3" type="ORF">EUX98_g8979</name>
</gene>
<proteinExistence type="predicted"/>
<evidence type="ECO:0000256" key="1">
    <source>
        <dbReference type="SAM" id="MobiDB-lite"/>
    </source>
</evidence>
<feature type="region of interest" description="Disordered" evidence="1">
    <location>
        <begin position="1"/>
        <end position="95"/>
    </location>
</feature>